<accession>A0A0C2MNS2</accession>
<dbReference type="InterPro" id="IPR006094">
    <property type="entry name" value="Oxid_FAD_bind_N"/>
</dbReference>
<dbReference type="EMBL" id="JWSW01000019">
    <property type="protein sequence ID" value="KIJ88861.1"/>
    <property type="molecule type" value="Genomic_DNA"/>
</dbReference>
<keyword evidence="4" id="KW-1185">Reference proteome</keyword>
<dbReference type="InterPro" id="IPR016166">
    <property type="entry name" value="FAD-bd_PCMH"/>
</dbReference>
<evidence type="ECO:0000259" key="2">
    <source>
        <dbReference type="PROSITE" id="PS51387"/>
    </source>
</evidence>
<protein>
    <recommendedName>
        <fullName evidence="2">FAD-binding PCMH-type domain-containing protein</fullName>
    </recommendedName>
</protein>
<comment type="caution">
    <text evidence="3">The sequence shown here is derived from an EMBL/GenBank/DDBJ whole genome shotgun (WGS) entry which is preliminary data.</text>
</comment>
<dbReference type="PROSITE" id="PS51387">
    <property type="entry name" value="FAD_PCMH"/>
    <property type="match status" value="1"/>
</dbReference>
<evidence type="ECO:0000313" key="3">
    <source>
        <dbReference type="EMBL" id="KIJ88861.1"/>
    </source>
</evidence>
<evidence type="ECO:0000256" key="1">
    <source>
        <dbReference type="ARBA" id="ARBA00022827"/>
    </source>
</evidence>
<proteinExistence type="predicted"/>
<dbReference type="GO" id="GO:0071949">
    <property type="term" value="F:FAD binding"/>
    <property type="evidence" value="ECO:0007669"/>
    <property type="project" value="InterPro"/>
</dbReference>
<sequence>MGGQSILNDSIHLDMMEINKVVYNPVTQTITIGAGATWKKVQNVLDQYNRSIKVMQSDNIFTLGCTLSINAHGWQVNAPSISSTVLSLKVITVDGIIRDINKHTEPELF</sequence>
<gene>
    <name evidence="3" type="ORF">SB78_03135</name>
</gene>
<dbReference type="Proteomes" id="UP000031952">
    <property type="component" value="Unassembled WGS sequence"/>
</dbReference>
<feature type="domain" description="FAD-binding PCMH-type" evidence="2">
    <location>
        <begin position="1"/>
        <end position="109"/>
    </location>
</feature>
<dbReference type="Pfam" id="PF01565">
    <property type="entry name" value="FAD_binding_4"/>
    <property type="match status" value="1"/>
</dbReference>
<dbReference type="InterPro" id="IPR036318">
    <property type="entry name" value="FAD-bd_PCMH-like_sf"/>
</dbReference>
<evidence type="ECO:0000313" key="4">
    <source>
        <dbReference type="Proteomes" id="UP000031952"/>
    </source>
</evidence>
<dbReference type="InterPro" id="IPR016169">
    <property type="entry name" value="FAD-bd_PCMH_sub2"/>
</dbReference>
<organism evidence="3 4">
    <name type="scientific">Rickettsia asembonensis</name>
    <dbReference type="NCBI Taxonomy" id="1068590"/>
    <lineage>
        <taxon>Bacteria</taxon>
        <taxon>Pseudomonadati</taxon>
        <taxon>Pseudomonadota</taxon>
        <taxon>Alphaproteobacteria</taxon>
        <taxon>Rickettsiales</taxon>
        <taxon>Rickettsiaceae</taxon>
        <taxon>Rickettsieae</taxon>
        <taxon>Rickettsia</taxon>
        <taxon>spotted fever group</taxon>
    </lineage>
</organism>
<dbReference type="SUPFAM" id="SSF56176">
    <property type="entry name" value="FAD-binding/transporter-associated domain-like"/>
    <property type="match status" value="1"/>
</dbReference>
<dbReference type="AlphaFoldDB" id="A0A0C2MNS2"/>
<reference evidence="3 4" key="1">
    <citation type="submission" date="2014-12" db="EMBL/GenBank/DDBJ databases">
        <title>Whole genome sequence of Candidatus Rickettsia asemboensis strain NMRCii isolated from cat fleas in west Kenya.</title>
        <authorList>
            <person name="Jima D."/>
            <person name="Luce-Fedrow A."/>
            <person name="Yang Y."/>
            <person name="Maina A.N."/>
            <person name="Snesrud E.C."/>
            <person name="Jarman R.G."/>
            <person name="Richards A.L."/>
            <person name="Hang J."/>
        </authorList>
    </citation>
    <scope>NUCLEOTIDE SEQUENCE [LARGE SCALE GENOMIC DNA]</scope>
    <source>
        <strain evidence="3 4">NMRCii</strain>
    </source>
</reference>
<name>A0A0C2MNS2_9RICK</name>
<keyword evidence="1" id="KW-0274">FAD</keyword>
<keyword evidence="1" id="KW-0285">Flavoprotein</keyword>
<dbReference type="Gene3D" id="3.30.465.10">
    <property type="match status" value="1"/>
</dbReference>